<evidence type="ECO:0000313" key="2">
    <source>
        <dbReference type="EMBL" id="HIU14451.1"/>
    </source>
</evidence>
<organism evidence="2 3">
    <name type="scientific">Candidatus Fimiplasma intestinipullorum</name>
    <dbReference type="NCBI Taxonomy" id="2840825"/>
    <lineage>
        <taxon>Bacteria</taxon>
        <taxon>Bacillati</taxon>
        <taxon>Bacillota</taxon>
        <taxon>Clostridia</taxon>
        <taxon>Eubacteriales</taxon>
        <taxon>Candidatus Fimiplasma</taxon>
    </lineage>
</organism>
<dbReference type="EMBL" id="DVMJ01000090">
    <property type="protein sequence ID" value="HIU14451.1"/>
    <property type="molecule type" value="Genomic_DNA"/>
</dbReference>
<reference evidence="2" key="1">
    <citation type="submission" date="2020-10" db="EMBL/GenBank/DDBJ databases">
        <authorList>
            <person name="Gilroy R."/>
        </authorList>
    </citation>
    <scope>NUCLEOTIDE SEQUENCE</scope>
    <source>
        <strain evidence="2">CHK195-11698</strain>
    </source>
</reference>
<evidence type="ECO:0000259" key="1">
    <source>
        <dbReference type="PROSITE" id="PS51186"/>
    </source>
</evidence>
<dbReference type="CDD" id="cd04301">
    <property type="entry name" value="NAT_SF"/>
    <property type="match status" value="1"/>
</dbReference>
<comment type="caution">
    <text evidence="2">The sequence shown here is derived from an EMBL/GenBank/DDBJ whole genome shotgun (WGS) entry which is preliminary data.</text>
</comment>
<name>A0A9D1HQ31_9FIRM</name>
<dbReference type="Pfam" id="PF00583">
    <property type="entry name" value="Acetyltransf_1"/>
    <property type="match status" value="1"/>
</dbReference>
<accession>A0A9D1HQ31</accession>
<dbReference type="InterPro" id="IPR000182">
    <property type="entry name" value="GNAT_dom"/>
</dbReference>
<protein>
    <submittedName>
        <fullName evidence="2">GNAT family N-acetyltransferase</fullName>
    </submittedName>
</protein>
<feature type="domain" description="N-acetyltransferase" evidence="1">
    <location>
        <begin position="1"/>
        <end position="149"/>
    </location>
</feature>
<sequence length="174" mass="20637">MPIKHLSMPELHQIYDQQLHDDFPDNERRSFQNMLDYHEKGLYEAWAKYEDGICLAYSCFLGNQDGLIMDYFAVNKAYRNRGIGSAFLKECLAQYPDTLILIESEKDDGLDPLKKRRLDFYLKNGLYHTGVNIWLYYVDYTILANQMATSQQILAIYQRLYDPKMLRKYLHLID</sequence>
<reference evidence="2" key="2">
    <citation type="journal article" date="2021" name="PeerJ">
        <title>Extensive microbial diversity within the chicken gut microbiome revealed by metagenomics and culture.</title>
        <authorList>
            <person name="Gilroy R."/>
            <person name="Ravi A."/>
            <person name="Getino M."/>
            <person name="Pursley I."/>
            <person name="Horton D.L."/>
            <person name="Alikhan N.F."/>
            <person name="Baker D."/>
            <person name="Gharbi K."/>
            <person name="Hall N."/>
            <person name="Watson M."/>
            <person name="Adriaenssens E.M."/>
            <person name="Foster-Nyarko E."/>
            <person name="Jarju S."/>
            <person name="Secka A."/>
            <person name="Antonio M."/>
            <person name="Oren A."/>
            <person name="Chaudhuri R.R."/>
            <person name="La Ragione R."/>
            <person name="Hildebrand F."/>
            <person name="Pallen M.J."/>
        </authorList>
    </citation>
    <scope>NUCLEOTIDE SEQUENCE</scope>
    <source>
        <strain evidence="2">CHK195-11698</strain>
    </source>
</reference>
<dbReference type="InterPro" id="IPR016181">
    <property type="entry name" value="Acyl_CoA_acyltransferase"/>
</dbReference>
<proteinExistence type="predicted"/>
<dbReference type="SUPFAM" id="SSF55729">
    <property type="entry name" value="Acyl-CoA N-acyltransferases (Nat)"/>
    <property type="match status" value="1"/>
</dbReference>
<dbReference type="AlphaFoldDB" id="A0A9D1HQ31"/>
<dbReference type="Gene3D" id="3.40.630.30">
    <property type="match status" value="1"/>
</dbReference>
<dbReference type="PROSITE" id="PS51186">
    <property type="entry name" value="GNAT"/>
    <property type="match status" value="1"/>
</dbReference>
<evidence type="ECO:0000313" key="3">
    <source>
        <dbReference type="Proteomes" id="UP000824175"/>
    </source>
</evidence>
<dbReference type="Proteomes" id="UP000824175">
    <property type="component" value="Unassembled WGS sequence"/>
</dbReference>
<gene>
    <name evidence="2" type="ORF">IAD15_10345</name>
</gene>
<dbReference type="GO" id="GO:0016747">
    <property type="term" value="F:acyltransferase activity, transferring groups other than amino-acyl groups"/>
    <property type="evidence" value="ECO:0007669"/>
    <property type="project" value="InterPro"/>
</dbReference>